<evidence type="ECO:0000256" key="6">
    <source>
        <dbReference type="ARBA" id="ARBA00022692"/>
    </source>
</evidence>
<keyword evidence="15" id="KW-1185">Reference proteome</keyword>
<keyword evidence="11" id="KW-0325">Glycoprotein</keyword>
<dbReference type="Pfam" id="PF17039">
    <property type="entry name" value="Glyco_tran_10_N"/>
    <property type="match status" value="1"/>
</dbReference>
<accession>A0A9R0CXE9</accession>
<dbReference type="AlphaFoldDB" id="A0A9R0CXE9"/>
<sequence>MLTRRVTYKTVLLFIFGVSVIVPLVYHFVGYSEAQRLMYHVHDSNAFNFNALRASWPTSVLGGILFHGDPIPNPNVNAGRQYVVLVWRYWNWLKQRHVFNFGKEGEEKDVLDGCSVKNCIFSGDDSIIDTADAVLVHIQRGLVPTVKNRNPKQRWIFLNDESPRHAFTLAKHAPKMETLYGVFNWSMNYRSDSDVPVPYGRTVILPKPVLNEYNTLSDFAALIPNWDRKKPDKMVAVLMSNCMVKARNDFLNKLKKYIDVDIYGKCSDKKELRMGCPGHFRSDCDPIANYFFYLVLENTSCYQYLTEKAFYHAYSKGAIPVIFGPSREDVETLLPPNSYIYADADTDVENLANNIKAIASSIDLLISMHTWRNHFQTVNEHGYFGTKSYHLCRVCEALNYNNEEEKVYDKELLDVFLDPSKSCYDKKK</sequence>
<keyword evidence="8 12" id="KW-1133">Transmembrane helix</keyword>
<reference evidence="16" key="1">
    <citation type="submission" date="2025-08" db="UniProtKB">
        <authorList>
            <consortium name="RefSeq"/>
        </authorList>
    </citation>
    <scope>IDENTIFICATION</scope>
    <source>
        <tissue evidence="16">Whole larval tissue</tissue>
    </source>
</reference>
<dbReference type="InterPro" id="IPR055270">
    <property type="entry name" value="Glyco_tran_10_C"/>
</dbReference>
<evidence type="ECO:0000256" key="11">
    <source>
        <dbReference type="ARBA" id="ARBA00023180"/>
    </source>
</evidence>
<proteinExistence type="inferred from homology"/>
<keyword evidence="9 12" id="KW-0333">Golgi apparatus</keyword>
<keyword evidence="7" id="KW-0735">Signal-anchor</keyword>
<keyword evidence="6 12" id="KW-0812">Transmembrane</keyword>
<dbReference type="Proteomes" id="UP000829999">
    <property type="component" value="Chromosome 26"/>
</dbReference>
<dbReference type="GO" id="GO:0032580">
    <property type="term" value="C:Golgi cisterna membrane"/>
    <property type="evidence" value="ECO:0007669"/>
    <property type="project" value="UniProtKB-SubCell"/>
</dbReference>
<keyword evidence="5 12" id="KW-0808">Transferase</keyword>
<keyword evidence="4 12" id="KW-0328">Glycosyltransferase</keyword>
<evidence type="ECO:0000256" key="5">
    <source>
        <dbReference type="ARBA" id="ARBA00022679"/>
    </source>
</evidence>
<evidence type="ECO:0000256" key="3">
    <source>
        <dbReference type="ARBA" id="ARBA00008919"/>
    </source>
</evidence>
<feature type="transmembrane region" description="Helical" evidence="12">
    <location>
        <begin position="12"/>
        <end position="29"/>
    </location>
</feature>
<dbReference type="GO" id="GO:0008417">
    <property type="term" value="F:fucosyltransferase activity"/>
    <property type="evidence" value="ECO:0007669"/>
    <property type="project" value="InterPro"/>
</dbReference>
<feature type="domain" description="Fucosyltransferase C-terminal" evidence="13">
    <location>
        <begin position="231"/>
        <end position="409"/>
    </location>
</feature>
<dbReference type="EC" id="2.4.1.-" evidence="12"/>
<evidence type="ECO:0000256" key="4">
    <source>
        <dbReference type="ARBA" id="ARBA00022676"/>
    </source>
</evidence>
<evidence type="ECO:0000256" key="12">
    <source>
        <dbReference type="RuleBase" id="RU003832"/>
    </source>
</evidence>
<organism evidence="15 16">
    <name type="scientific">Spodoptera frugiperda</name>
    <name type="common">Fall armyworm</name>
    <dbReference type="NCBI Taxonomy" id="7108"/>
    <lineage>
        <taxon>Eukaryota</taxon>
        <taxon>Metazoa</taxon>
        <taxon>Ecdysozoa</taxon>
        <taxon>Arthropoda</taxon>
        <taxon>Hexapoda</taxon>
        <taxon>Insecta</taxon>
        <taxon>Pterygota</taxon>
        <taxon>Neoptera</taxon>
        <taxon>Endopterygota</taxon>
        <taxon>Lepidoptera</taxon>
        <taxon>Glossata</taxon>
        <taxon>Ditrysia</taxon>
        <taxon>Noctuoidea</taxon>
        <taxon>Noctuidae</taxon>
        <taxon>Amphipyrinae</taxon>
        <taxon>Spodoptera</taxon>
    </lineage>
</organism>
<dbReference type="InterPro" id="IPR001503">
    <property type="entry name" value="Glyco_trans_10"/>
</dbReference>
<evidence type="ECO:0000256" key="2">
    <source>
        <dbReference type="ARBA" id="ARBA00004922"/>
    </source>
</evidence>
<evidence type="ECO:0000259" key="14">
    <source>
        <dbReference type="Pfam" id="PF17039"/>
    </source>
</evidence>
<evidence type="ECO:0000313" key="16">
    <source>
        <dbReference type="RefSeq" id="XP_035432509.2"/>
    </source>
</evidence>
<dbReference type="GeneID" id="118264189"/>
<dbReference type="RefSeq" id="XP_035432509.2">
    <property type="nucleotide sequence ID" value="XM_035576616.2"/>
</dbReference>
<evidence type="ECO:0000313" key="15">
    <source>
        <dbReference type="Proteomes" id="UP000829999"/>
    </source>
</evidence>
<evidence type="ECO:0000256" key="9">
    <source>
        <dbReference type="ARBA" id="ARBA00023034"/>
    </source>
</evidence>
<dbReference type="InterPro" id="IPR031481">
    <property type="entry name" value="Glyco_tran_10_N"/>
</dbReference>
<evidence type="ECO:0000256" key="7">
    <source>
        <dbReference type="ARBA" id="ARBA00022968"/>
    </source>
</evidence>
<dbReference type="OrthoDB" id="427096at2759"/>
<keyword evidence="10 12" id="KW-0472">Membrane</keyword>
<evidence type="ECO:0000256" key="10">
    <source>
        <dbReference type="ARBA" id="ARBA00023136"/>
    </source>
</evidence>
<gene>
    <name evidence="16" type="primary">LOC118264189</name>
</gene>
<dbReference type="Gene3D" id="3.40.50.11660">
    <property type="entry name" value="Glycosyl transferase family 10, C-terminal domain"/>
    <property type="match status" value="1"/>
</dbReference>
<dbReference type="PANTHER" id="PTHR48438">
    <property type="entry name" value="ALPHA-(1,3)-FUCOSYLTRANSFERASE C-RELATED"/>
    <property type="match status" value="1"/>
</dbReference>
<name>A0A9R0CXE9_SPOFR</name>
<comment type="subcellular location">
    <subcellularLocation>
        <location evidence="1 12">Golgi apparatus</location>
        <location evidence="1 12">Golgi stack membrane</location>
        <topology evidence="1 12">Single-pass type II membrane protein</topology>
    </subcellularLocation>
</comment>
<dbReference type="PANTHER" id="PTHR48438:SF1">
    <property type="entry name" value="ALPHA-(1,3)-FUCOSYLTRANSFERASE C-RELATED"/>
    <property type="match status" value="1"/>
</dbReference>
<dbReference type="SUPFAM" id="SSF53756">
    <property type="entry name" value="UDP-Glycosyltransferase/glycogen phosphorylase"/>
    <property type="match status" value="1"/>
</dbReference>
<dbReference type="Pfam" id="PF00852">
    <property type="entry name" value="Glyco_transf_10"/>
    <property type="match status" value="1"/>
</dbReference>
<evidence type="ECO:0000256" key="1">
    <source>
        <dbReference type="ARBA" id="ARBA00004447"/>
    </source>
</evidence>
<evidence type="ECO:0000256" key="8">
    <source>
        <dbReference type="ARBA" id="ARBA00022989"/>
    </source>
</evidence>
<evidence type="ECO:0000259" key="13">
    <source>
        <dbReference type="Pfam" id="PF00852"/>
    </source>
</evidence>
<dbReference type="InterPro" id="IPR038577">
    <property type="entry name" value="GT10-like_C_sf"/>
</dbReference>
<feature type="domain" description="Fucosyltransferase N-terminal" evidence="14">
    <location>
        <begin position="83"/>
        <end position="200"/>
    </location>
</feature>
<comment type="pathway">
    <text evidence="2">Protein modification; protein glycosylation.</text>
</comment>
<comment type="similarity">
    <text evidence="3 12">Belongs to the glycosyltransferase 10 family.</text>
</comment>
<protein>
    <recommendedName>
        <fullName evidence="12">Fucosyltransferase</fullName>
        <ecNumber evidence="12">2.4.1.-</ecNumber>
    </recommendedName>
</protein>